<evidence type="ECO:0000313" key="2">
    <source>
        <dbReference type="EMBL" id="VDN49679.1"/>
    </source>
</evidence>
<evidence type="ECO:0000259" key="1">
    <source>
        <dbReference type="Pfam" id="PF04898"/>
    </source>
</evidence>
<feature type="non-terminal residue" evidence="2">
    <location>
        <position position="57"/>
    </location>
</feature>
<dbReference type="InterPro" id="IPR051394">
    <property type="entry name" value="Glutamate_Synthase"/>
</dbReference>
<dbReference type="PANTHER" id="PTHR43100">
    <property type="entry name" value="GLUTAMATE SYNTHASE [NADPH] SMALL CHAIN"/>
    <property type="match status" value="1"/>
</dbReference>
<dbReference type="Proteomes" id="UP000281553">
    <property type="component" value="Unassembled WGS sequence"/>
</dbReference>
<dbReference type="AlphaFoldDB" id="A0A3P7SD68"/>
<protein>
    <recommendedName>
        <fullName evidence="1">Glutamate synthase central-N domain-containing protein</fullName>
    </recommendedName>
</protein>
<gene>
    <name evidence="2" type="ORF">DILT_LOCUS19854</name>
</gene>
<evidence type="ECO:0000313" key="3">
    <source>
        <dbReference type="Proteomes" id="UP000281553"/>
    </source>
</evidence>
<dbReference type="InterPro" id="IPR013785">
    <property type="entry name" value="Aldolase_TIM"/>
</dbReference>
<dbReference type="PANTHER" id="PTHR43100:SF1">
    <property type="entry name" value="GLUTAMATE SYNTHASE [NADPH] SMALL CHAIN"/>
    <property type="match status" value="1"/>
</dbReference>
<feature type="domain" description="Glutamate synthase central-N" evidence="1">
    <location>
        <begin position="1"/>
        <end position="23"/>
    </location>
</feature>
<dbReference type="GO" id="GO:0015930">
    <property type="term" value="F:glutamate synthase activity"/>
    <property type="evidence" value="ECO:0007669"/>
    <property type="project" value="InterPro"/>
</dbReference>
<organism evidence="2 3">
    <name type="scientific">Dibothriocephalus latus</name>
    <name type="common">Fish tapeworm</name>
    <name type="synonym">Diphyllobothrium latum</name>
    <dbReference type="NCBI Taxonomy" id="60516"/>
    <lineage>
        <taxon>Eukaryota</taxon>
        <taxon>Metazoa</taxon>
        <taxon>Spiralia</taxon>
        <taxon>Lophotrochozoa</taxon>
        <taxon>Platyhelminthes</taxon>
        <taxon>Cestoda</taxon>
        <taxon>Eucestoda</taxon>
        <taxon>Diphyllobothriidea</taxon>
        <taxon>Diphyllobothriidae</taxon>
        <taxon>Dibothriocephalus</taxon>
    </lineage>
</organism>
<dbReference type="Pfam" id="PF04898">
    <property type="entry name" value="Glu_syn_central"/>
    <property type="match status" value="1"/>
</dbReference>
<dbReference type="SUPFAM" id="SSF51395">
    <property type="entry name" value="FMN-linked oxidoreductases"/>
    <property type="match status" value="1"/>
</dbReference>
<dbReference type="EMBL" id="UYRU01123296">
    <property type="protein sequence ID" value="VDN49679.1"/>
    <property type="molecule type" value="Genomic_DNA"/>
</dbReference>
<dbReference type="InterPro" id="IPR006982">
    <property type="entry name" value="Glu_synth_centr_N"/>
</dbReference>
<sequence>MAKMGISTLHSYKAAQIFEAVGLAPEVIEFCFTGTQSRVGGAGFDVLAYEACGRHSR</sequence>
<proteinExistence type="predicted"/>
<dbReference type="OrthoDB" id="6274241at2759"/>
<accession>A0A3P7SD68</accession>
<keyword evidence="3" id="KW-1185">Reference proteome</keyword>
<name>A0A3P7SD68_DIBLA</name>
<dbReference type="Gene3D" id="3.20.20.70">
    <property type="entry name" value="Aldolase class I"/>
    <property type="match status" value="1"/>
</dbReference>
<reference evidence="2 3" key="1">
    <citation type="submission" date="2018-11" db="EMBL/GenBank/DDBJ databases">
        <authorList>
            <consortium name="Pathogen Informatics"/>
        </authorList>
    </citation>
    <scope>NUCLEOTIDE SEQUENCE [LARGE SCALE GENOMIC DNA]</scope>
</reference>